<keyword evidence="3" id="KW-1185">Reference proteome</keyword>
<keyword evidence="1" id="KW-0812">Transmembrane</keyword>
<evidence type="ECO:0000313" key="2">
    <source>
        <dbReference type="EMBL" id="TWG07492.1"/>
    </source>
</evidence>
<evidence type="ECO:0000313" key="3">
    <source>
        <dbReference type="Proteomes" id="UP000316184"/>
    </source>
</evidence>
<dbReference type="Proteomes" id="UP000316184">
    <property type="component" value="Unassembled WGS sequence"/>
</dbReference>
<dbReference type="EMBL" id="VIWX01000001">
    <property type="protein sequence ID" value="TWG07492.1"/>
    <property type="molecule type" value="Genomic_DNA"/>
</dbReference>
<dbReference type="InterPro" id="IPR021401">
    <property type="entry name" value="DUF3040"/>
</dbReference>
<comment type="caution">
    <text evidence="2">The sequence shown here is derived from an EMBL/GenBank/DDBJ whole genome shotgun (WGS) entry which is preliminary data.</text>
</comment>
<organism evidence="2 3">
    <name type="scientific">Saccharopolyspora dendranthemae</name>
    <dbReference type="NCBI Taxonomy" id="1181886"/>
    <lineage>
        <taxon>Bacteria</taxon>
        <taxon>Bacillati</taxon>
        <taxon>Actinomycetota</taxon>
        <taxon>Actinomycetes</taxon>
        <taxon>Pseudonocardiales</taxon>
        <taxon>Pseudonocardiaceae</taxon>
        <taxon>Saccharopolyspora</taxon>
    </lineage>
</organism>
<dbReference type="OrthoDB" id="3700678at2"/>
<dbReference type="Pfam" id="PF11239">
    <property type="entry name" value="DUF3040"/>
    <property type="match status" value="1"/>
</dbReference>
<feature type="transmembrane region" description="Helical" evidence="1">
    <location>
        <begin position="46"/>
        <end position="79"/>
    </location>
</feature>
<name>A0A561V799_9PSEU</name>
<protein>
    <submittedName>
        <fullName evidence="2">DUF3040 family protein</fullName>
    </submittedName>
</protein>
<dbReference type="RefSeq" id="WP_145735619.1">
    <property type="nucleotide sequence ID" value="NZ_VIWX01000001.1"/>
</dbReference>
<keyword evidence="1" id="KW-0472">Membrane</keyword>
<dbReference type="AlphaFoldDB" id="A0A561V799"/>
<accession>A0A561V799</accession>
<evidence type="ECO:0000256" key="1">
    <source>
        <dbReference type="SAM" id="Phobius"/>
    </source>
</evidence>
<proteinExistence type="predicted"/>
<keyword evidence="1" id="KW-1133">Transmembrane helix</keyword>
<gene>
    <name evidence="2" type="ORF">FHU35_11108</name>
</gene>
<sequence length="88" mass="9788">MLPRDEQRRLREIERQLVDDDPRLARRLSQTSMFGYVRANVSARLAMVACAGVLSIMCVFLNEGAAALTAATLAGILLISRNWRLGLD</sequence>
<reference evidence="2 3" key="1">
    <citation type="submission" date="2019-06" db="EMBL/GenBank/DDBJ databases">
        <title>Sequencing the genomes of 1000 actinobacteria strains.</title>
        <authorList>
            <person name="Klenk H.-P."/>
        </authorList>
    </citation>
    <scope>NUCLEOTIDE SEQUENCE [LARGE SCALE GENOMIC DNA]</scope>
    <source>
        <strain evidence="2 3">DSM 46699</strain>
    </source>
</reference>